<evidence type="ECO:0000313" key="1">
    <source>
        <dbReference type="EMBL" id="EYC31727.1"/>
    </source>
</evidence>
<evidence type="ECO:0000313" key="2">
    <source>
        <dbReference type="Proteomes" id="UP000024635"/>
    </source>
</evidence>
<keyword evidence="2" id="KW-1185">Reference proteome</keyword>
<dbReference type="Proteomes" id="UP000024635">
    <property type="component" value="Unassembled WGS sequence"/>
</dbReference>
<protein>
    <submittedName>
        <fullName evidence="1">Uncharacterized protein</fullName>
    </submittedName>
</protein>
<proteinExistence type="predicted"/>
<sequence length="81" mass="9262">MKPSRMRYSHPHGSAKCEVMNADVNTQRVEWYVCDVVWLALYSQPVRFFSFLISSRHQNSLVVTNMAFGVGGRIITISQVI</sequence>
<name>A0A016VXH6_9BILA</name>
<accession>A0A016VXH6</accession>
<gene>
    <name evidence="1" type="primary">Acey_s0003.g1203</name>
    <name evidence="1" type="ORF">Y032_0003g1203</name>
</gene>
<reference evidence="2" key="1">
    <citation type="journal article" date="2015" name="Nat. Genet.">
        <title>The genome and transcriptome of the zoonotic hookworm Ancylostoma ceylanicum identify infection-specific gene families.</title>
        <authorList>
            <person name="Schwarz E.M."/>
            <person name="Hu Y."/>
            <person name="Antoshechkin I."/>
            <person name="Miller M.M."/>
            <person name="Sternberg P.W."/>
            <person name="Aroian R.V."/>
        </authorList>
    </citation>
    <scope>NUCLEOTIDE SEQUENCE</scope>
    <source>
        <strain evidence="2">HY135</strain>
    </source>
</reference>
<dbReference type="EMBL" id="JARK01001339">
    <property type="protein sequence ID" value="EYC31727.1"/>
    <property type="molecule type" value="Genomic_DNA"/>
</dbReference>
<dbReference type="AlphaFoldDB" id="A0A016VXH6"/>
<organism evidence="1 2">
    <name type="scientific">Ancylostoma ceylanicum</name>
    <dbReference type="NCBI Taxonomy" id="53326"/>
    <lineage>
        <taxon>Eukaryota</taxon>
        <taxon>Metazoa</taxon>
        <taxon>Ecdysozoa</taxon>
        <taxon>Nematoda</taxon>
        <taxon>Chromadorea</taxon>
        <taxon>Rhabditida</taxon>
        <taxon>Rhabditina</taxon>
        <taxon>Rhabditomorpha</taxon>
        <taxon>Strongyloidea</taxon>
        <taxon>Ancylostomatidae</taxon>
        <taxon>Ancylostomatinae</taxon>
        <taxon>Ancylostoma</taxon>
    </lineage>
</organism>
<comment type="caution">
    <text evidence="1">The sequence shown here is derived from an EMBL/GenBank/DDBJ whole genome shotgun (WGS) entry which is preliminary data.</text>
</comment>